<evidence type="ECO:0000256" key="8">
    <source>
        <dbReference type="ARBA" id="ARBA00023065"/>
    </source>
</evidence>
<comment type="similarity">
    <text evidence="2">Belongs to the HAK/KUP transporter (TC 2.A.72.3) family.</text>
</comment>
<dbReference type="InterPro" id="IPR036273">
    <property type="entry name" value="CRAL/TRIO_N_dom_sf"/>
</dbReference>
<evidence type="ECO:0000256" key="10">
    <source>
        <dbReference type="SAM" id="Phobius"/>
    </source>
</evidence>
<dbReference type="PANTHER" id="PTHR30540:SF13">
    <property type="entry name" value="POTASSIUM TRANSPORTER 17-RELATED"/>
    <property type="match status" value="1"/>
</dbReference>
<evidence type="ECO:0000259" key="11">
    <source>
        <dbReference type="Pfam" id="PF02705"/>
    </source>
</evidence>
<dbReference type="InterPro" id="IPR003855">
    <property type="entry name" value="K+_transporter"/>
</dbReference>
<feature type="domain" description="K+ potassium transporter C-terminal" evidence="12">
    <location>
        <begin position="250"/>
        <end position="354"/>
    </location>
</feature>
<proteinExistence type="inferred from homology"/>
<gene>
    <name evidence="13" type="ORF">Acr_13g0017530</name>
</gene>
<comment type="subcellular location">
    <subcellularLocation>
        <location evidence="1">Cell membrane</location>
        <topology evidence="1">Multi-pass membrane protein</topology>
    </subcellularLocation>
</comment>
<dbReference type="InterPro" id="IPR036865">
    <property type="entry name" value="CRAL-TRIO_dom_sf"/>
</dbReference>
<dbReference type="AlphaFoldDB" id="A0A7J0FP43"/>
<keyword evidence="14" id="KW-1185">Reference proteome</keyword>
<evidence type="ECO:0000259" key="12">
    <source>
        <dbReference type="Pfam" id="PF22776"/>
    </source>
</evidence>
<organism evidence="13 14">
    <name type="scientific">Actinidia rufa</name>
    <dbReference type="NCBI Taxonomy" id="165716"/>
    <lineage>
        <taxon>Eukaryota</taxon>
        <taxon>Viridiplantae</taxon>
        <taxon>Streptophyta</taxon>
        <taxon>Embryophyta</taxon>
        <taxon>Tracheophyta</taxon>
        <taxon>Spermatophyta</taxon>
        <taxon>Magnoliopsida</taxon>
        <taxon>eudicotyledons</taxon>
        <taxon>Gunneridae</taxon>
        <taxon>Pentapetalae</taxon>
        <taxon>asterids</taxon>
        <taxon>Ericales</taxon>
        <taxon>Actinidiaceae</taxon>
        <taxon>Actinidia</taxon>
    </lineage>
</organism>
<dbReference type="Gene3D" id="3.40.525.10">
    <property type="entry name" value="CRAL-TRIO lipid binding domain"/>
    <property type="match status" value="1"/>
</dbReference>
<evidence type="ECO:0000256" key="7">
    <source>
        <dbReference type="ARBA" id="ARBA00022989"/>
    </source>
</evidence>
<evidence type="ECO:0000256" key="6">
    <source>
        <dbReference type="ARBA" id="ARBA00022958"/>
    </source>
</evidence>
<protein>
    <submittedName>
        <fullName evidence="13">Sec14p-like phosphatidylinositol transfer family protein</fullName>
    </submittedName>
</protein>
<dbReference type="GO" id="GO:0005886">
    <property type="term" value="C:plasma membrane"/>
    <property type="evidence" value="ECO:0007669"/>
    <property type="project" value="UniProtKB-SubCell"/>
</dbReference>
<feature type="domain" description="K+ potassium transporter integral membrane" evidence="11">
    <location>
        <begin position="105"/>
        <end position="231"/>
    </location>
</feature>
<dbReference type="GO" id="GO:0015079">
    <property type="term" value="F:potassium ion transmembrane transporter activity"/>
    <property type="evidence" value="ECO:0007669"/>
    <property type="project" value="InterPro"/>
</dbReference>
<evidence type="ECO:0000256" key="9">
    <source>
        <dbReference type="ARBA" id="ARBA00023136"/>
    </source>
</evidence>
<evidence type="ECO:0000256" key="4">
    <source>
        <dbReference type="ARBA" id="ARBA00022538"/>
    </source>
</evidence>
<comment type="caution">
    <text evidence="13">The sequence shown here is derived from an EMBL/GenBank/DDBJ whole genome shotgun (WGS) entry which is preliminary data.</text>
</comment>
<accession>A0A7J0FP43</accession>
<dbReference type="Proteomes" id="UP000585474">
    <property type="component" value="Unassembled WGS sequence"/>
</dbReference>
<dbReference type="InterPro" id="IPR053952">
    <property type="entry name" value="K_trans_C"/>
</dbReference>
<name>A0A7J0FP43_9ERIC</name>
<feature type="transmembrane region" description="Helical" evidence="10">
    <location>
        <begin position="118"/>
        <end position="146"/>
    </location>
</feature>
<dbReference type="PANTHER" id="PTHR30540">
    <property type="entry name" value="OSMOTIC STRESS POTASSIUM TRANSPORTER"/>
    <property type="match status" value="1"/>
</dbReference>
<sequence>MDGGSMWECPRSIESKDAAARSGDYSGKLLEDSCLSSSKSNTNVERSPTLSLVKLTRSGLLLFTALENDSPDLVDIVSKKNCSLEFGSLSSPLWEYAGYLYRNSIKHLAYKHNNQIALVYWPIFVIATLAAIVASQSLILATFSIIKQSVVLDYFPRVKVVHTSSNKEGEVYSPEINYILMILSVAVILIFGDGKYIGNAFGVVVSIVMLITNKLLTLVMIRKIEYELTHKIDLDRLRILLSDPTVQRVPGLCFFYTNIQDGLTPILGHYIKNMKSLHKVTVFTTLKYLLVPKVARQERIVVNKLGLKGVYGCVIQYGYTDFLNLEGDDFVSQVTDSLRAHIENSSGHVPSVLLEVEEEISDMEEAKLAGVVHIWGKTRFCIGHHSLLWACQPQRIEVGMLILAPEKSLSGHGYFHDGFSATQWWMKNLLSSFQMMVAETRSKDFKIGGQSSTLFLPKTPMDKSPEIALPQMKKSVQELGSSTGKHGDPTLMRFLIARSMDPSKAAKMFVQWQKWRAQLVPLGFIPDSEVPDELDSRKIYLQGLSKDGHPLMIVKSSKHFPSKDQLQFKSTLF</sequence>
<dbReference type="Pfam" id="PF02705">
    <property type="entry name" value="K_trans"/>
    <property type="match status" value="1"/>
</dbReference>
<evidence type="ECO:0000256" key="2">
    <source>
        <dbReference type="ARBA" id="ARBA00008440"/>
    </source>
</evidence>
<dbReference type="SUPFAM" id="SSF46938">
    <property type="entry name" value="CRAL/TRIO N-terminal domain"/>
    <property type="match status" value="1"/>
</dbReference>
<keyword evidence="5 10" id="KW-0812">Transmembrane</keyword>
<evidence type="ECO:0000313" key="14">
    <source>
        <dbReference type="Proteomes" id="UP000585474"/>
    </source>
</evidence>
<reference evidence="13 14" key="1">
    <citation type="submission" date="2019-07" db="EMBL/GenBank/DDBJ databases">
        <title>De Novo Assembly of kiwifruit Actinidia rufa.</title>
        <authorList>
            <person name="Sugita-Konishi S."/>
            <person name="Sato K."/>
            <person name="Mori E."/>
            <person name="Abe Y."/>
            <person name="Kisaki G."/>
            <person name="Hamano K."/>
            <person name="Suezawa K."/>
            <person name="Otani M."/>
            <person name="Fukuda T."/>
            <person name="Manabe T."/>
            <person name="Gomi K."/>
            <person name="Tabuchi M."/>
            <person name="Akimitsu K."/>
            <person name="Kataoka I."/>
        </authorList>
    </citation>
    <scope>NUCLEOTIDE SEQUENCE [LARGE SCALE GENOMIC DNA]</scope>
    <source>
        <strain evidence="14">cv. Fuchu</strain>
    </source>
</reference>
<keyword evidence="8" id="KW-0406">Ion transport</keyword>
<evidence type="ECO:0000256" key="3">
    <source>
        <dbReference type="ARBA" id="ARBA00022448"/>
    </source>
</evidence>
<keyword evidence="9 10" id="KW-0472">Membrane</keyword>
<dbReference type="OrthoDB" id="1434354at2759"/>
<evidence type="ECO:0000256" key="5">
    <source>
        <dbReference type="ARBA" id="ARBA00022692"/>
    </source>
</evidence>
<keyword evidence="4" id="KW-0633">Potassium transport</keyword>
<evidence type="ECO:0000313" key="13">
    <source>
        <dbReference type="EMBL" id="GFZ00354.1"/>
    </source>
</evidence>
<keyword evidence="7 10" id="KW-1133">Transmembrane helix</keyword>
<feature type="transmembrane region" description="Helical" evidence="10">
    <location>
        <begin position="176"/>
        <end position="192"/>
    </location>
</feature>
<evidence type="ECO:0000256" key="1">
    <source>
        <dbReference type="ARBA" id="ARBA00004651"/>
    </source>
</evidence>
<dbReference type="InterPro" id="IPR053951">
    <property type="entry name" value="K_trans_N"/>
</dbReference>
<dbReference type="EMBL" id="BJWL01000013">
    <property type="protein sequence ID" value="GFZ00354.1"/>
    <property type="molecule type" value="Genomic_DNA"/>
</dbReference>
<dbReference type="Pfam" id="PF22776">
    <property type="entry name" value="K_trans_C"/>
    <property type="match status" value="1"/>
</dbReference>
<keyword evidence="3" id="KW-0813">Transport</keyword>
<feature type="transmembrane region" description="Helical" evidence="10">
    <location>
        <begin position="199"/>
        <end position="221"/>
    </location>
</feature>
<keyword evidence="6" id="KW-0630">Potassium</keyword>